<dbReference type="Pfam" id="PF07336">
    <property type="entry name" value="ABATE"/>
    <property type="match status" value="1"/>
</dbReference>
<dbReference type="SUPFAM" id="SSF160904">
    <property type="entry name" value="Jann2411-like"/>
    <property type="match status" value="1"/>
</dbReference>
<dbReference type="EMBL" id="BMVN01000100">
    <property type="protein sequence ID" value="GHA74797.1"/>
    <property type="molecule type" value="Genomic_DNA"/>
</dbReference>
<dbReference type="InterPro" id="IPR021005">
    <property type="entry name" value="Znf_CGNR"/>
</dbReference>
<accession>A0ABQ3DCQ8</accession>
<gene>
    <name evidence="2" type="ORF">GCM10010345_91490</name>
</gene>
<dbReference type="Gene3D" id="1.10.3300.10">
    <property type="entry name" value="Jann2411-like domain"/>
    <property type="match status" value="1"/>
</dbReference>
<name>A0ABQ3DCQ8_9ACTN</name>
<feature type="domain" description="Zinc finger CGNR" evidence="1">
    <location>
        <begin position="135"/>
        <end position="177"/>
    </location>
</feature>
<dbReference type="RefSeq" id="WP_189895083.1">
    <property type="nucleotide sequence ID" value="NZ_BMVN01000100.1"/>
</dbReference>
<proteinExistence type="predicted"/>
<dbReference type="InterPro" id="IPR010852">
    <property type="entry name" value="ABATE"/>
</dbReference>
<reference evidence="3" key="1">
    <citation type="journal article" date="2019" name="Int. J. Syst. Evol. Microbiol.">
        <title>The Global Catalogue of Microorganisms (GCM) 10K type strain sequencing project: providing services to taxonomists for standard genome sequencing and annotation.</title>
        <authorList>
            <consortium name="The Broad Institute Genomics Platform"/>
            <consortium name="The Broad Institute Genome Sequencing Center for Infectious Disease"/>
            <person name="Wu L."/>
            <person name="Ma J."/>
        </authorList>
    </citation>
    <scope>NUCLEOTIDE SEQUENCE [LARGE SCALE GENOMIC DNA]</scope>
    <source>
        <strain evidence="3">JCM 4733</strain>
    </source>
</reference>
<dbReference type="Proteomes" id="UP000653644">
    <property type="component" value="Unassembled WGS sequence"/>
</dbReference>
<protein>
    <recommendedName>
        <fullName evidence="1">Zinc finger CGNR domain-containing protein</fullName>
    </recommendedName>
</protein>
<comment type="caution">
    <text evidence="2">The sequence shown here is derived from an EMBL/GenBank/DDBJ whole genome shotgun (WGS) entry which is preliminary data.</text>
</comment>
<evidence type="ECO:0000313" key="3">
    <source>
        <dbReference type="Proteomes" id="UP000653644"/>
    </source>
</evidence>
<keyword evidence="3" id="KW-1185">Reference proteome</keyword>
<dbReference type="Pfam" id="PF11706">
    <property type="entry name" value="zf-CGNR"/>
    <property type="match status" value="1"/>
</dbReference>
<dbReference type="InterPro" id="IPR023286">
    <property type="entry name" value="ABATE_dom_sf"/>
</dbReference>
<dbReference type="PANTHER" id="PTHR35525:SF3">
    <property type="entry name" value="BLL6575 PROTEIN"/>
    <property type="match status" value="1"/>
</dbReference>
<evidence type="ECO:0000313" key="2">
    <source>
        <dbReference type="EMBL" id="GHA74797.1"/>
    </source>
</evidence>
<evidence type="ECO:0000259" key="1">
    <source>
        <dbReference type="Pfam" id="PF11706"/>
    </source>
</evidence>
<sequence length="179" mass="19426">MRHVFPCGTPTLDFVGTLQERRAPVPIERIGSPGLLDSWFVESGLLDERPASDRADLRAALELREAIYLLVRARLIGTPLPAGAVTAVNRRAAGVPVALCLRPGGTSRSGTAAQALADLAREAVEIVAGPDAALLRECGHPDCTHVYLDRSRGRRREWCAMRTCGNRVKAAALRARRRQ</sequence>
<dbReference type="PANTHER" id="PTHR35525">
    <property type="entry name" value="BLL6575 PROTEIN"/>
    <property type="match status" value="1"/>
</dbReference>
<organism evidence="2 3">
    <name type="scientific">Streptomyces canarius</name>
    <dbReference type="NCBI Taxonomy" id="285453"/>
    <lineage>
        <taxon>Bacteria</taxon>
        <taxon>Bacillati</taxon>
        <taxon>Actinomycetota</taxon>
        <taxon>Actinomycetes</taxon>
        <taxon>Kitasatosporales</taxon>
        <taxon>Streptomycetaceae</taxon>
        <taxon>Streptomyces</taxon>
    </lineage>
</organism>